<dbReference type="EC" id="6.3.4.4" evidence="8"/>
<feature type="binding site" evidence="8">
    <location>
        <begin position="42"/>
        <end position="44"/>
    </location>
    <ligand>
        <name>GTP</name>
        <dbReference type="ChEBI" id="CHEBI:37565"/>
    </ligand>
</feature>
<dbReference type="GO" id="GO:0005737">
    <property type="term" value="C:cytoplasm"/>
    <property type="evidence" value="ECO:0007669"/>
    <property type="project" value="UniProtKB-SubCell"/>
</dbReference>
<reference evidence="10 11" key="1">
    <citation type="submission" date="2020-08" db="EMBL/GenBank/DDBJ databases">
        <title>Sequencing the genomes of 1000 actinobacteria strains.</title>
        <authorList>
            <person name="Klenk H.-P."/>
        </authorList>
    </citation>
    <scope>NUCLEOTIDE SEQUENCE [LARGE SCALE GENOMIC DNA]</scope>
    <source>
        <strain evidence="10 11">DSM 43150</strain>
    </source>
</reference>
<feature type="active site" description="Proton acceptor" evidence="8">
    <location>
        <position position="15"/>
    </location>
</feature>
<evidence type="ECO:0000313" key="9">
    <source>
        <dbReference type="EMBL" id="GIE44336.1"/>
    </source>
</evidence>
<keyword evidence="3 8" id="KW-0479">Metal-binding</keyword>
<feature type="binding site" description="in other chain" evidence="8">
    <location>
        <begin position="15"/>
        <end position="18"/>
    </location>
    <ligand>
        <name>IMP</name>
        <dbReference type="ChEBI" id="CHEBI:58053"/>
        <note>ligand shared between dimeric partners</note>
    </ligand>
</feature>
<keyword evidence="12" id="KW-1185">Reference proteome</keyword>
<proteinExistence type="inferred from homology"/>
<comment type="catalytic activity">
    <reaction evidence="8">
        <text>IMP + L-aspartate + GTP = N(6)-(1,2-dicarboxyethyl)-AMP + GDP + phosphate + 2 H(+)</text>
        <dbReference type="Rhea" id="RHEA:15753"/>
        <dbReference type="ChEBI" id="CHEBI:15378"/>
        <dbReference type="ChEBI" id="CHEBI:29991"/>
        <dbReference type="ChEBI" id="CHEBI:37565"/>
        <dbReference type="ChEBI" id="CHEBI:43474"/>
        <dbReference type="ChEBI" id="CHEBI:57567"/>
        <dbReference type="ChEBI" id="CHEBI:58053"/>
        <dbReference type="ChEBI" id="CHEBI:58189"/>
        <dbReference type="EC" id="6.3.4.4"/>
    </reaction>
</comment>
<reference evidence="9 12" key="2">
    <citation type="submission" date="2021-01" db="EMBL/GenBank/DDBJ databases">
        <title>Whole genome shotgun sequence of Actinoplanes lobatus NBRC 12513.</title>
        <authorList>
            <person name="Komaki H."/>
            <person name="Tamura T."/>
        </authorList>
    </citation>
    <scope>NUCLEOTIDE SEQUENCE [LARGE SCALE GENOMIC DNA]</scope>
    <source>
        <strain evidence="9 12">NBRC 12513</strain>
    </source>
</reference>
<dbReference type="Proteomes" id="UP000631312">
    <property type="component" value="Unassembled WGS sequence"/>
</dbReference>
<evidence type="ECO:0000256" key="3">
    <source>
        <dbReference type="ARBA" id="ARBA00022723"/>
    </source>
</evidence>
<dbReference type="EMBL" id="BOMP01000124">
    <property type="protein sequence ID" value="GIE44336.1"/>
    <property type="molecule type" value="Genomic_DNA"/>
</dbReference>
<comment type="caution">
    <text evidence="8">Lacks conserved residue(s) required for the propagation of feature annotation.</text>
</comment>
<feature type="binding site" evidence="8">
    <location>
        <begin position="415"/>
        <end position="417"/>
    </location>
    <ligand>
        <name>GTP</name>
        <dbReference type="ChEBI" id="CHEBI:37565"/>
    </ligand>
</feature>
<organism evidence="10 11">
    <name type="scientific">Actinoplanes lobatus</name>
    <dbReference type="NCBI Taxonomy" id="113568"/>
    <lineage>
        <taxon>Bacteria</taxon>
        <taxon>Bacillati</taxon>
        <taxon>Actinomycetota</taxon>
        <taxon>Actinomycetes</taxon>
        <taxon>Micromonosporales</taxon>
        <taxon>Micromonosporaceae</taxon>
        <taxon>Actinoplanes</taxon>
    </lineage>
</organism>
<dbReference type="SMART" id="SM00788">
    <property type="entry name" value="Adenylsucc_synt"/>
    <property type="match status" value="1"/>
</dbReference>
<sequence length="427" mass="46757">MATELHAVVGINWGDEGKGRMIDYLAQKADMVIRYQGGNNAGHTVINERGTFKLRLVPSGIFSGRTVNILGPGAVIDVERLAEEIGELEALGVDTSRLFVSDRATVCFPFHRDQDGWEEDRLADASFGSTRRGIAPVYGDRFLKKAIQVGELFDADHLRNRLKPIVEWKNLTHRGLYPDAPEICLEQTLQWALEYGRRLRDRVRDVTDLTSAAVAAGDRHIIFEAQLGALRDILHGIFPFTTSSSTLAGYAPVGGGLPGHSLSRVTGVLKAFSTCVGEGPFVTEEYGAWADELRAASGEYGVNTGRPRRIGHFDAVASRYGAQVQGATQLAVTKLDSLSGLPELRICVGYDVDGVVTDRFPMTHLLERATPVYESMPGWDADITGVRHFADLPDTAAAYVRRIEELVGTPIRYVSVGPERHQLIDLG</sequence>
<dbReference type="InterPro" id="IPR027417">
    <property type="entry name" value="P-loop_NTPase"/>
</dbReference>
<evidence type="ECO:0000313" key="10">
    <source>
        <dbReference type="EMBL" id="MBB4751937.1"/>
    </source>
</evidence>
<name>A0A7W7MIU2_9ACTN</name>
<keyword evidence="6 8" id="KW-0460">Magnesium</keyword>
<comment type="subcellular location">
    <subcellularLocation>
        <location evidence="8">Cytoplasm</location>
    </subcellularLocation>
</comment>
<evidence type="ECO:0000256" key="6">
    <source>
        <dbReference type="ARBA" id="ARBA00022842"/>
    </source>
</evidence>
<dbReference type="SUPFAM" id="SSF52540">
    <property type="entry name" value="P-loop containing nucleoside triphosphate hydrolases"/>
    <property type="match status" value="1"/>
</dbReference>
<feature type="binding site" evidence="8">
    <location>
        <begin position="302"/>
        <end position="308"/>
    </location>
    <ligand>
        <name>substrate</name>
    </ligand>
</feature>
<dbReference type="Gene3D" id="3.90.170.10">
    <property type="entry name" value="Adenylosuccinate Synthetase, subunit A, domain 3"/>
    <property type="match status" value="1"/>
</dbReference>
<keyword evidence="4 8" id="KW-0547">Nucleotide-binding</keyword>
<keyword evidence="5 8" id="KW-0658">Purine biosynthesis</keyword>
<feature type="binding site" description="in other chain" evidence="8">
    <location>
        <position position="306"/>
    </location>
    <ligand>
        <name>IMP</name>
        <dbReference type="ChEBI" id="CHEBI:58053"/>
        <note>ligand shared between dimeric partners</note>
    </ligand>
</feature>
<feature type="binding site" evidence="8">
    <location>
        <position position="15"/>
    </location>
    <ligand>
        <name>Mg(2+)</name>
        <dbReference type="ChEBI" id="CHEBI:18420"/>
    </ligand>
</feature>
<dbReference type="PANTHER" id="PTHR11846">
    <property type="entry name" value="ADENYLOSUCCINATE SYNTHETASE"/>
    <property type="match status" value="1"/>
</dbReference>
<comment type="pathway">
    <text evidence="8">Purine metabolism; AMP biosynthesis via de novo pathway; AMP from IMP: step 1/2.</text>
</comment>
<evidence type="ECO:0000256" key="1">
    <source>
        <dbReference type="ARBA" id="ARBA00011738"/>
    </source>
</evidence>
<dbReference type="InterPro" id="IPR042109">
    <property type="entry name" value="Adenylosuccinate_synth_dom1"/>
</dbReference>
<evidence type="ECO:0000313" key="12">
    <source>
        <dbReference type="Proteomes" id="UP000631312"/>
    </source>
</evidence>
<dbReference type="Pfam" id="PF00709">
    <property type="entry name" value="Adenylsucc_synt"/>
    <property type="match status" value="1"/>
</dbReference>
<comment type="similarity">
    <text evidence="8">Belongs to the adenylosuccinate synthetase family.</text>
</comment>
<feature type="binding site" evidence="8">
    <location>
        <begin position="334"/>
        <end position="336"/>
    </location>
    <ligand>
        <name>GTP</name>
        <dbReference type="ChEBI" id="CHEBI:37565"/>
    </ligand>
</feature>
<dbReference type="InterPro" id="IPR042110">
    <property type="entry name" value="Adenylosuccinate_synth_dom2"/>
</dbReference>
<dbReference type="GO" id="GO:0005525">
    <property type="term" value="F:GTP binding"/>
    <property type="evidence" value="ECO:0007669"/>
    <property type="project" value="UniProtKB-UniRule"/>
</dbReference>
<dbReference type="FunFam" id="3.90.170.10:FF:000001">
    <property type="entry name" value="Adenylosuccinate synthetase"/>
    <property type="match status" value="1"/>
</dbReference>
<keyword evidence="8" id="KW-0963">Cytoplasm</keyword>
<dbReference type="Gene3D" id="3.40.440.10">
    <property type="entry name" value="Adenylosuccinate Synthetase, subunit A, domain 1"/>
    <property type="match status" value="1"/>
</dbReference>
<feature type="binding site" description="in other chain" evidence="8">
    <location>
        <position position="130"/>
    </location>
    <ligand>
        <name>IMP</name>
        <dbReference type="ChEBI" id="CHEBI:58053"/>
        <note>ligand shared between dimeric partners</note>
    </ligand>
</feature>
<comment type="caution">
    <text evidence="10">The sequence shown here is derived from an EMBL/GenBank/DDBJ whole genome shotgun (WGS) entry which is preliminary data.</text>
</comment>
<feature type="binding site" evidence="8">
    <location>
        <position position="144"/>
    </location>
    <ligand>
        <name>IMP</name>
        <dbReference type="ChEBI" id="CHEBI:58053"/>
        <note>ligand shared between dimeric partners</note>
    </ligand>
</feature>
<evidence type="ECO:0000256" key="7">
    <source>
        <dbReference type="ARBA" id="ARBA00023134"/>
    </source>
</evidence>
<feature type="binding site" evidence="8">
    <location>
        <position position="42"/>
    </location>
    <ligand>
        <name>Mg(2+)</name>
        <dbReference type="ChEBI" id="CHEBI:18420"/>
    </ligand>
</feature>
<dbReference type="NCBIfam" id="TIGR00184">
    <property type="entry name" value="purA"/>
    <property type="match status" value="1"/>
</dbReference>
<accession>A0A7W7MIU2</accession>
<evidence type="ECO:0000256" key="4">
    <source>
        <dbReference type="ARBA" id="ARBA00022741"/>
    </source>
</evidence>
<feature type="binding site" evidence="8">
    <location>
        <position position="308"/>
    </location>
    <ligand>
        <name>GTP</name>
        <dbReference type="ChEBI" id="CHEBI:37565"/>
    </ligand>
</feature>
<dbReference type="UniPathway" id="UPA00075">
    <property type="reaction ID" value="UER00335"/>
</dbReference>
<evidence type="ECO:0000256" key="2">
    <source>
        <dbReference type="ARBA" id="ARBA00022598"/>
    </source>
</evidence>
<evidence type="ECO:0000313" key="11">
    <source>
        <dbReference type="Proteomes" id="UP000590511"/>
    </source>
</evidence>
<dbReference type="Proteomes" id="UP000590511">
    <property type="component" value="Unassembled WGS sequence"/>
</dbReference>
<evidence type="ECO:0000256" key="5">
    <source>
        <dbReference type="ARBA" id="ARBA00022755"/>
    </source>
</evidence>
<feature type="binding site" description="in other chain" evidence="8">
    <location>
        <begin position="40"/>
        <end position="43"/>
    </location>
    <ligand>
        <name>IMP</name>
        <dbReference type="ChEBI" id="CHEBI:58053"/>
        <note>ligand shared between dimeric partners</note>
    </ligand>
</feature>
<gene>
    <name evidence="8" type="primary">purA</name>
    <name evidence="9" type="synonym">purA_3</name>
    <name evidence="9" type="ORF">Alo02nite_72340</name>
    <name evidence="10" type="ORF">BJ964_006098</name>
</gene>
<dbReference type="HAMAP" id="MF_00011">
    <property type="entry name" value="Adenylosucc_synth"/>
    <property type="match status" value="1"/>
</dbReference>
<dbReference type="GO" id="GO:0046040">
    <property type="term" value="P:IMP metabolic process"/>
    <property type="evidence" value="ECO:0007669"/>
    <property type="project" value="TreeGrafter"/>
</dbReference>
<comment type="cofactor">
    <cofactor evidence="8">
        <name>Mg(2+)</name>
        <dbReference type="ChEBI" id="CHEBI:18420"/>
    </cofactor>
    <text evidence="8">Binds 1 Mg(2+) ion per subunit.</text>
</comment>
<keyword evidence="2 8" id="KW-0436">Ligase</keyword>
<dbReference type="NCBIfam" id="NF002223">
    <property type="entry name" value="PRK01117.1"/>
    <property type="match status" value="1"/>
</dbReference>
<dbReference type="PANTHER" id="PTHR11846:SF0">
    <property type="entry name" value="ADENYLOSUCCINATE SYNTHETASE"/>
    <property type="match status" value="1"/>
</dbReference>
<dbReference type="GO" id="GO:0004019">
    <property type="term" value="F:adenylosuccinate synthase activity"/>
    <property type="evidence" value="ECO:0007669"/>
    <property type="project" value="UniProtKB-UniRule"/>
</dbReference>
<dbReference type="AlphaFoldDB" id="A0A7W7MIU2"/>
<feature type="active site" description="Proton donor" evidence="8">
    <location>
        <position position="43"/>
    </location>
</feature>
<dbReference type="CDD" id="cd03108">
    <property type="entry name" value="AdSS"/>
    <property type="match status" value="1"/>
</dbReference>
<dbReference type="RefSeq" id="WP_203832783.1">
    <property type="nucleotide sequence ID" value="NZ_BOMP01000124.1"/>
</dbReference>
<dbReference type="EMBL" id="JACHNC010000001">
    <property type="protein sequence ID" value="MBB4751937.1"/>
    <property type="molecule type" value="Genomic_DNA"/>
</dbReference>
<protein>
    <recommendedName>
        <fullName evidence="8">Adenylosuccinate synthetase</fullName>
        <shortName evidence="8">AMPSase</shortName>
        <shortName evidence="8">AdSS</shortName>
        <ecNumber evidence="8">6.3.4.4</ecNumber>
    </recommendedName>
    <alternativeName>
        <fullName evidence="8">IMP--aspartate ligase</fullName>
    </alternativeName>
</protein>
<dbReference type="InterPro" id="IPR001114">
    <property type="entry name" value="Adenylosuccinate_synthetase"/>
</dbReference>
<dbReference type="GO" id="GO:0044208">
    <property type="term" value="P:'de novo' AMP biosynthetic process"/>
    <property type="evidence" value="ECO:0007669"/>
    <property type="project" value="UniProtKB-UniRule"/>
</dbReference>
<dbReference type="GO" id="GO:0000287">
    <property type="term" value="F:magnesium ion binding"/>
    <property type="evidence" value="ECO:0007669"/>
    <property type="project" value="UniProtKB-UniRule"/>
</dbReference>
<comment type="subunit">
    <text evidence="1 8">Homodimer.</text>
</comment>
<dbReference type="InterPro" id="IPR042111">
    <property type="entry name" value="Adenylosuccinate_synth_dom3"/>
</dbReference>
<feature type="binding site" evidence="8">
    <location>
        <begin position="14"/>
        <end position="20"/>
    </location>
    <ligand>
        <name>GTP</name>
        <dbReference type="ChEBI" id="CHEBI:37565"/>
    </ligand>
</feature>
<keyword evidence="7 8" id="KW-0342">GTP-binding</keyword>
<feature type="binding site" description="in other chain" evidence="8">
    <location>
        <position position="242"/>
    </location>
    <ligand>
        <name>IMP</name>
        <dbReference type="ChEBI" id="CHEBI:58053"/>
        <note>ligand shared between dimeric partners</note>
    </ligand>
</feature>
<comment type="function">
    <text evidence="8">Plays an important role in the de novo pathway of purine nucleotide biosynthesis. Catalyzes the first committed step in the biosynthesis of AMP from IMP.</text>
</comment>
<evidence type="ECO:0000256" key="8">
    <source>
        <dbReference type="HAMAP-Rule" id="MF_00011"/>
    </source>
</evidence>
<dbReference type="Gene3D" id="1.10.300.10">
    <property type="entry name" value="Adenylosuccinate Synthetase, subunit A, domain 2"/>
    <property type="match status" value="1"/>
</dbReference>